<proteinExistence type="predicted"/>
<feature type="chain" id="PRO_5045576398" evidence="1">
    <location>
        <begin position="25"/>
        <end position="341"/>
    </location>
</feature>
<accession>A0ABW5FQ71</accession>
<dbReference type="PROSITE" id="PS51257">
    <property type="entry name" value="PROKAR_LIPOPROTEIN"/>
    <property type="match status" value="1"/>
</dbReference>
<feature type="signal peptide" evidence="1">
    <location>
        <begin position="1"/>
        <end position="24"/>
    </location>
</feature>
<dbReference type="InterPro" id="IPR015943">
    <property type="entry name" value="WD40/YVTN_repeat-like_dom_sf"/>
</dbReference>
<keyword evidence="1" id="KW-0732">Signal</keyword>
<evidence type="ECO:0000313" key="2">
    <source>
        <dbReference type="EMBL" id="MFD2417165.1"/>
    </source>
</evidence>
<dbReference type="RefSeq" id="WP_378264616.1">
    <property type="nucleotide sequence ID" value="NZ_JBHUKR010000006.1"/>
</dbReference>
<protein>
    <submittedName>
        <fullName evidence="2">YncE family protein</fullName>
    </submittedName>
</protein>
<evidence type="ECO:0000313" key="3">
    <source>
        <dbReference type="Proteomes" id="UP001597417"/>
    </source>
</evidence>
<dbReference type="EMBL" id="JBHUKR010000006">
    <property type="protein sequence ID" value="MFD2417165.1"/>
    <property type="molecule type" value="Genomic_DNA"/>
</dbReference>
<evidence type="ECO:0000256" key="1">
    <source>
        <dbReference type="SAM" id="SignalP"/>
    </source>
</evidence>
<dbReference type="Gene3D" id="2.130.10.10">
    <property type="entry name" value="YVTN repeat-like/Quinoprotein amine dehydrogenase"/>
    <property type="match status" value="1"/>
</dbReference>
<dbReference type="SUPFAM" id="SSF101898">
    <property type="entry name" value="NHL repeat"/>
    <property type="match status" value="1"/>
</dbReference>
<organism evidence="2 3">
    <name type="scientific">Amycolatopsis pigmentata</name>
    <dbReference type="NCBI Taxonomy" id="450801"/>
    <lineage>
        <taxon>Bacteria</taxon>
        <taxon>Bacillati</taxon>
        <taxon>Actinomycetota</taxon>
        <taxon>Actinomycetes</taxon>
        <taxon>Pseudonocardiales</taxon>
        <taxon>Pseudonocardiaceae</taxon>
        <taxon>Amycolatopsis</taxon>
    </lineage>
</organism>
<sequence>MRRSAGSGIAVALACALLAIPVLTSCSTGKNANGQGDELQVVSNPVAATAPVSPAPTAKPAGTVLPAGSIGAMASDGAARILAVAAGNVVSLYRLDDFGSAPAVVTLDGPVERLTTGTGELLATIPSRGEIARIALPGGQLTTVPVAGAPADAVPGPSGTLVAVRDRKTVDVVDDGKTVKTITGGLYSADQIVRAGNSTVVLDRLRTAVFTVDVPGGTIGQGLRAGDGATNAVADSYGRALVTDTRGGALLAFSTSPLLLRQLYPVAGGIYAIAYDPARSLAWVTLTERNEVVGFDVRGGEPTEKYRFPTIRQPNSIAVDEATARVFVGSATGEGIQVIQP</sequence>
<gene>
    <name evidence="2" type="ORF">ACFSXZ_12600</name>
</gene>
<keyword evidence="3" id="KW-1185">Reference proteome</keyword>
<comment type="caution">
    <text evidence="2">The sequence shown here is derived from an EMBL/GenBank/DDBJ whole genome shotgun (WGS) entry which is preliminary data.</text>
</comment>
<name>A0ABW5FQ71_9PSEU</name>
<reference evidence="3" key="1">
    <citation type="journal article" date="2019" name="Int. J. Syst. Evol. Microbiol.">
        <title>The Global Catalogue of Microorganisms (GCM) 10K type strain sequencing project: providing services to taxonomists for standard genome sequencing and annotation.</title>
        <authorList>
            <consortium name="The Broad Institute Genomics Platform"/>
            <consortium name="The Broad Institute Genome Sequencing Center for Infectious Disease"/>
            <person name="Wu L."/>
            <person name="Ma J."/>
        </authorList>
    </citation>
    <scope>NUCLEOTIDE SEQUENCE [LARGE SCALE GENOMIC DNA]</scope>
    <source>
        <strain evidence="3">CGMCC 4.7645</strain>
    </source>
</reference>
<dbReference type="Proteomes" id="UP001597417">
    <property type="component" value="Unassembled WGS sequence"/>
</dbReference>